<reference evidence="1" key="1">
    <citation type="submission" date="2014-08" db="EMBL/GenBank/DDBJ databases">
        <authorList>
            <person name="Wibberg D."/>
        </authorList>
    </citation>
    <scope>NUCLEOTIDE SEQUENCE</scope>
</reference>
<organism evidence="1">
    <name type="scientific">Methanobacterium formicicum</name>
    <dbReference type="NCBI Taxonomy" id="2162"/>
    <lineage>
        <taxon>Archaea</taxon>
        <taxon>Methanobacteriati</taxon>
        <taxon>Methanobacteriota</taxon>
        <taxon>Methanomada group</taxon>
        <taxon>Methanobacteria</taxon>
        <taxon>Methanobacteriales</taxon>
        <taxon>Methanobacteriaceae</taxon>
        <taxon>Methanobacterium</taxon>
    </lineage>
</organism>
<proteinExistence type="predicted"/>
<protein>
    <submittedName>
        <fullName evidence="1">Uncharacterized protein</fullName>
    </submittedName>
</protein>
<dbReference type="AlphaFoldDB" id="A0A090I6Q4"/>
<name>A0A090I6Q4_METFO</name>
<gene>
    <name evidence="1" type="ORF">DSM1535_0389</name>
</gene>
<dbReference type="KEGG" id="mfi:DSM1535_0389"/>
<dbReference type="EMBL" id="LN515531">
    <property type="protein sequence ID" value="CEA12752.1"/>
    <property type="molecule type" value="Genomic_DNA"/>
</dbReference>
<dbReference type="RefSeq" id="WP_048072054.1">
    <property type="nucleotide sequence ID" value="NZ_CALCVY010000076.1"/>
</dbReference>
<evidence type="ECO:0000313" key="1">
    <source>
        <dbReference type="EMBL" id="CEA12752.1"/>
    </source>
</evidence>
<accession>A0A090I6Q4</accession>
<sequence length="761" mass="85922">MKEVNFIPLLNGVDPVTIHEDPYFRAEIEAKDVTAIYYLPGSNCIRTPADMTQSGYDGFPIFGFPSYSSYQSGSISKEVYLEKTGDYRIFVRVVKAIKQAGQLPPQLRLELDDKLVDVKSVETPAYHFAWMDFGRHRLNAGTHNLEASFYERDVWFESFIVMRVNILSTEGSNISTSLEVQSVEYTKNTIAEMNTAKLNVTFKEDFLCPENLYSRMIFDFMDAVTFYVGEDRKHAKPDFGGYVLGFTLNDDLLKMDFVGREADFYRAPTFKNFAIGYGTSGQDLAVNAYRYNFSNLMQFMEYISTGIEFPLFYKYKGSYAFLKDMSNINDFNSIGVSGFDKKQDKSVGMPPPGLMLYYEDISLSNCSENSSKDCEALIWGNSSQPLKVSENPYLVFDYMAKGNSTVYPFKFNIVISMYRGNETPDDALDYTITVNSSRVEGKVIGHVELNLSGIPEEFKFNLKDAFDNSATSDEYYITQIRFVDTITISTHPGPIKQRVMWFDNIGLIGSDVMLQTTLESDAQYPIEVIRDVCELVGYTGYIEPGAERKDDVFIFEEISGSAGVVTAKQGLNILDVTGITYKPTIGTGNNSICNRAFRKYYPPDDAEKRAAGTGYVNIDSMLRYGTWVNYKDMTNTTTQAEAEKDAKDTVDSRSYSYIGFTLDMLGTVQLNPANYLITDVPHVLLSGNHEIKSMTNKLNLEKGEFRADIDLNIPSKRFKSIVLRMKQELLGLNRLRSEAMYSREGLGNLGFSGAGAFVQRR</sequence>
<dbReference type="PATRIC" id="fig|2162.9.peg.407"/>